<dbReference type="EMBL" id="AZBU02000013">
    <property type="protein sequence ID" value="TKR58231.1"/>
    <property type="molecule type" value="Genomic_DNA"/>
</dbReference>
<dbReference type="InterPro" id="IPR053295">
    <property type="entry name" value="Innate_immunity_reg"/>
</dbReference>
<evidence type="ECO:0000256" key="1">
    <source>
        <dbReference type="ARBA" id="ARBA00004613"/>
    </source>
</evidence>
<gene>
    <name evidence="7" type="ORF">L596_029705</name>
</gene>
<dbReference type="PANTHER" id="PTHR47324:SF3">
    <property type="entry name" value="EGF-LIKE DOMAIN-CONTAINING PROTEIN"/>
    <property type="match status" value="1"/>
</dbReference>
<evidence type="ECO:0000259" key="6">
    <source>
        <dbReference type="PROSITE" id="PS50026"/>
    </source>
</evidence>
<reference evidence="7 8" key="1">
    <citation type="journal article" date="2015" name="Genome Biol.">
        <title>Comparative genomics of Steinernema reveals deeply conserved gene regulatory networks.</title>
        <authorList>
            <person name="Dillman A.R."/>
            <person name="Macchietto M."/>
            <person name="Porter C.F."/>
            <person name="Rogers A."/>
            <person name="Williams B."/>
            <person name="Antoshechkin I."/>
            <person name="Lee M.M."/>
            <person name="Goodwin Z."/>
            <person name="Lu X."/>
            <person name="Lewis E.E."/>
            <person name="Goodrich-Blair H."/>
            <person name="Stock S.P."/>
            <person name="Adams B.J."/>
            <person name="Sternberg P.W."/>
            <person name="Mortazavi A."/>
        </authorList>
    </citation>
    <scope>NUCLEOTIDE SEQUENCE [LARGE SCALE GENOMIC DNA]</scope>
    <source>
        <strain evidence="7 8">ALL</strain>
    </source>
</reference>
<dbReference type="InterPro" id="IPR000742">
    <property type="entry name" value="EGF"/>
</dbReference>
<dbReference type="AlphaFoldDB" id="A0A4U5LQI2"/>
<keyword evidence="3 5" id="KW-0732">Signal</keyword>
<proteinExistence type="predicted"/>
<dbReference type="InterPro" id="IPR006582">
    <property type="entry name" value="MD_domain"/>
</dbReference>
<dbReference type="SMART" id="SM00604">
    <property type="entry name" value="MD"/>
    <property type="match status" value="1"/>
</dbReference>
<feature type="signal peptide" evidence="5">
    <location>
        <begin position="1"/>
        <end position="19"/>
    </location>
</feature>
<keyword evidence="4" id="KW-0245">EGF-like domain</keyword>
<feature type="disulfide bond" evidence="4">
    <location>
        <begin position="392"/>
        <end position="401"/>
    </location>
</feature>
<evidence type="ECO:0000256" key="2">
    <source>
        <dbReference type="ARBA" id="ARBA00022525"/>
    </source>
</evidence>
<accession>A0A4U5LQI2</accession>
<evidence type="ECO:0000313" key="8">
    <source>
        <dbReference type="Proteomes" id="UP000298663"/>
    </source>
</evidence>
<dbReference type="OrthoDB" id="441660at2759"/>
<dbReference type="STRING" id="34508.A0A4U5LQI2"/>
<comment type="caution">
    <text evidence="4">Lacks conserved residue(s) required for the propagation of feature annotation.</text>
</comment>
<feature type="domain" description="EGF-like" evidence="6">
    <location>
        <begin position="370"/>
        <end position="402"/>
    </location>
</feature>
<sequence>MRELLRLLLCALCVTAIVSEDLLTKEIPKERKEFLRRFLEAGAKARGNGPVAEDRFQEIDAAAVLERQGGVSDDWAKCPAGLAGQDCKNPRCDKRSKLHSHDGTLGHGETLELAYSNECSDNFTFPVDSYVNDIAIYVLSLGQSPPYATLRDPAGKLIDPTKSITEDSNGFRAVYANLAATHGPGSFNVKVSSLSIKSCVIQVWAPSTVVIDGGFVTDKTSDDVQRVMPLPYYAIERNPVDGVPSYLAFKVSAISYPAQPIAVKYFLDTVFEMEHDVITRYNCWASHIVSDPLTCDNAGTYNFKVSGIDSNGYTFQRVYDFECDAEVPTGPTTSPAPTTPPKPATQCFNGGSLINQGQPNATCYCNPLFAGRECEKKLCFNDGIDIDGVCVCADGFSGNHCEDVVCTTLSDGAFDLNQRALVFIVRGGSSMANLIGSVKDAANNIVNLMKGNYFETYILVAFNNHNIEKMISTRDPEEFVNQIGSISTTKDNGCSDGVLGAVSSALSMKDLMKYPHSPVFVFTDGLPDDPRSVQANLLNQLSFFRGELNFIITKDPNQGCAIDTSSDQYLMLRELAQFSQGLVMNGIPLNEIDLVPFNIVYTIQTLNYIHSNDFMDSCNDAPLFQSVFISEGMEGFAFLATGDNLTVTVINPQRKVIKSDNPNTSGDLTLNTYSTDGISGNYLVSVKSATGSPCQYRIGEQANNDLFFSTSKGIHDDSYSMEPLYDASSHVVARINNMPYTEYRDVKAEVLIWTNEPQSDKRKVLFAGSGTYRDSCDYSLYFGSWICETRDMFFYVTVFVNDNQGFTVQRTTTGICSYAIPPSVPPSGCLNGGVADDVTNGTCLCPPTTKATGAKPSSARTTDARKLLDTVAARLRLVDSSVNFRLVPRITIARISKIMDDRSPSLCTTRTVLWI</sequence>
<dbReference type="PROSITE" id="PS01186">
    <property type="entry name" value="EGF_2"/>
    <property type="match status" value="1"/>
</dbReference>
<comment type="caution">
    <text evidence="7">The sequence shown here is derived from an EMBL/GenBank/DDBJ whole genome shotgun (WGS) entry which is preliminary data.</text>
</comment>
<name>A0A4U5LQI2_STECR</name>
<dbReference type="InterPro" id="IPR036465">
    <property type="entry name" value="vWFA_dom_sf"/>
</dbReference>
<feature type="chain" id="PRO_5020475665" description="EGF-like domain-containing protein" evidence="5">
    <location>
        <begin position="20"/>
        <end position="915"/>
    </location>
</feature>
<reference evidence="7 8" key="2">
    <citation type="journal article" date="2019" name="G3 (Bethesda)">
        <title>Hybrid Assembly of the Genome of the Entomopathogenic Nematode Steinernema carpocapsae Identifies the X-Chromosome.</title>
        <authorList>
            <person name="Serra L."/>
            <person name="Macchietto M."/>
            <person name="Macias-Munoz A."/>
            <person name="McGill C.J."/>
            <person name="Rodriguez I.M."/>
            <person name="Rodriguez B."/>
            <person name="Murad R."/>
            <person name="Mortazavi A."/>
        </authorList>
    </citation>
    <scope>NUCLEOTIDE SEQUENCE [LARGE SCALE GENOMIC DNA]</scope>
    <source>
        <strain evidence="7 8">ALL</strain>
    </source>
</reference>
<dbReference type="Pfam" id="PF25106">
    <property type="entry name" value="VWA_4"/>
    <property type="match status" value="1"/>
</dbReference>
<evidence type="ECO:0000256" key="3">
    <source>
        <dbReference type="ARBA" id="ARBA00022729"/>
    </source>
</evidence>
<evidence type="ECO:0000256" key="5">
    <source>
        <dbReference type="SAM" id="SignalP"/>
    </source>
</evidence>
<evidence type="ECO:0000256" key="4">
    <source>
        <dbReference type="PROSITE-ProRule" id="PRU00076"/>
    </source>
</evidence>
<dbReference type="PROSITE" id="PS00022">
    <property type="entry name" value="EGF_1"/>
    <property type="match status" value="1"/>
</dbReference>
<keyword evidence="8" id="KW-1185">Reference proteome</keyword>
<evidence type="ECO:0000313" key="7">
    <source>
        <dbReference type="EMBL" id="TKR58231.1"/>
    </source>
</evidence>
<dbReference type="PANTHER" id="PTHR47324">
    <property type="entry name" value="PROTEIN IRG-7-RELATED"/>
    <property type="match status" value="1"/>
</dbReference>
<dbReference type="InterPro" id="IPR056861">
    <property type="entry name" value="HMCN1-like_VWA"/>
</dbReference>
<protein>
    <recommendedName>
        <fullName evidence="6">EGF-like domain-containing protein</fullName>
    </recommendedName>
</protein>
<dbReference type="PROSITE" id="PS50026">
    <property type="entry name" value="EGF_3"/>
    <property type="match status" value="1"/>
</dbReference>
<dbReference type="SUPFAM" id="SSF53300">
    <property type="entry name" value="vWA-like"/>
    <property type="match status" value="1"/>
</dbReference>
<organism evidence="7 8">
    <name type="scientific">Steinernema carpocapsae</name>
    <name type="common">Entomopathogenic nematode</name>
    <dbReference type="NCBI Taxonomy" id="34508"/>
    <lineage>
        <taxon>Eukaryota</taxon>
        <taxon>Metazoa</taxon>
        <taxon>Ecdysozoa</taxon>
        <taxon>Nematoda</taxon>
        <taxon>Chromadorea</taxon>
        <taxon>Rhabditida</taxon>
        <taxon>Tylenchina</taxon>
        <taxon>Panagrolaimomorpha</taxon>
        <taxon>Strongyloidoidea</taxon>
        <taxon>Steinernematidae</taxon>
        <taxon>Steinernema</taxon>
    </lineage>
</organism>
<keyword evidence="4" id="KW-1015">Disulfide bond</keyword>
<comment type="subcellular location">
    <subcellularLocation>
        <location evidence="1">Secreted</location>
    </subcellularLocation>
</comment>
<dbReference type="Gene3D" id="2.10.25.10">
    <property type="entry name" value="Laminin"/>
    <property type="match status" value="1"/>
</dbReference>
<dbReference type="Proteomes" id="UP000298663">
    <property type="component" value="Unassembled WGS sequence"/>
</dbReference>
<dbReference type="InterPro" id="IPR057086">
    <property type="entry name" value="GBD_Irg-7_N"/>
</dbReference>
<keyword evidence="2" id="KW-0964">Secreted</keyword>
<dbReference type="Pfam" id="PF23623">
    <property type="entry name" value="GBD_IRG7_N"/>
    <property type="match status" value="1"/>
</dbReference>